<dbReference type="Gene3D" id="2.60.40.10">
    <property type="entry name" value="Immunoglobulins"/>
    <property type="match status" value="1"/>
</dbReference>
<dbReference type="STRING" id="354355.SAMN05660816_01846"/>
<dbReference type="InterPro" id="IPR013431">
    <property type="entry name" value="Delta_60_rpt"/>
</dbReference>
<dbReference type="SUPFAM" id="SSF63829">
    <property type="entry name" value="Calcium-dependent phosphotriesterase"/>
    <property type="match status" value="1"/>
</dbReference>
<evidence type="ECO:0000313" key="2">
    <source>
        <dbReference type="EMBL" id="OQP54580.1"/>
    </source>
</evidence>
<feature type="domain" description="Secretion system C-terminal sorting" evidence="1">
    <location>
        <begin position="550"/>
        <end position="624"/>
    </location>
</feature>
<dbReference type="NCBIfam" id="TIGR02608">
    <property type="entry name" value="delta_60_rpt"/>
    <property type="match status" value="6"/>
</dbReference>
<dbReference type="Gene3D" id="2.80.10.50">
    <property type="match status" value="3"/>
</dbReference>
<accession>A0A1V9F834</accession>
<comment type="caution">
    <text evidence="2">The sequence shown here is derived from an EMBL/GenBank/DDBJ whole genome shotgun (WGS) entry which is preliminary data.</text>
</comment>
<proteinExistence type="predicted"/>
<dbReference type="Pfam" id="PF17164">
    <property type="entry name" value="DUF5122"/>
    <property type="match status" value="4"/>
</dbReference>
<protein>
    <recommendedName>
        <fullName evidence="1">Secretion system C-terminal sorting domain-containing protein</fullName>
    </recommendedName>
</protein>
<evidence type="ECO:0000259" key="1">
    <source>
        <dbReference type="Pfam" id="PF18962"/>
    </source>
</evidence>
<dbReference type="PANTHER" id="PTHR42754:SF1">
    <property type="entry name" value="LIPOPROTEIN"/>
    <property type="match status" value="1"/>
</dbReference>
<gene>
    <name evidence="2" type="ORF">A4H97_21665</name>
</gene>
<keyword evidence="3" id="KW-1185">Reference proteome</keyword>
<dbReference type="InterPro" id="IPR013783">
    <property type="entry name" value="Ig-like_fold"/>
</dbReference>
<reference evidence="3" key="1">
    <citation type="submission" date="2016-04" db="EMBL/GenBank/DDBJ databases">
        <authorList>
            <person name="Chen L."/>
            <person name="Zhuang W."/>
            <person name="Wang G."/>
        </authorList>
    </citation>
    <scope>NUCLEOTIDE SEQUENCE [LARGE SCALE GENOMIC DNA]</scope>
    <source>
        <strain evidence="3">17621</strain>
    </source>
</reference>
<dbReference type="AlphaFoldDB" id="A0A1V9F834"/>
<sequence length="627" mass="65649">MALLCLYGSAQVGSLDPSFNALGTNDNGPGFRIDNPSGLPDVYDFGTAMAFTSGGKILVGGYTANDDYFLLVRYTTAGTLDNSFGTGGIVRARSEDGPRGNSARGYGMVLQPDGKIVIAGWNWPGDKDFCVMRFNEDGSFDTDFGTGGKVTTNLGPGNDEARNVAIQNDGKIVVTGFSFNAAGNTDFAVVRYTPDGDLDGSFGSGGIVKTNINSYDIAQGIAIDKTTGTITIAGTSNSSFENTHTGNGDFTLVRYTSGGALDGNFGTGGIATFDIGTGTFDEARSMAVQPDGQLIVGGITKPGGARGNNSDVVVLRVTTDGSLDGNFGTGGKAIANYTGLNSDDDCNSVALQNDGKIVIAGCVDIFPTSNLDKKLGTMLMRFTPAGVLDVNFDGDGKAAANLALTDDDKGLVVAVKSDRIYLAGTSGGPPDLLVAAFKNDNVALPIVLTQFYAQQQTSNVVLQWTTSSEENVAQFVVERSSDGKTFKTIGTVAATGNSTISKSYSFTDQSPLTTSDNYYRLQVRDLNGSFTYSKILIIKFSTAISTNLQVFPNPVTSVLQVQIPGGFTGNTSLQVYDLSGHLVKVNKLTSNGIALNTTIDITRLPAGVYTLKATDGKTSAITRFVKK</sequence>
<dbReference type="PANTHER" id="PTHR42754">
    <property type="entry name" value="ENDOGLUCANASE"/>
    <property type="match status" value="1"/>
</dbReference>
<dbReference type="Pfam" id="PF18962">
    <property type="entry name" value="Por_Secre_tail"/>
    <property type="match status" value="1"/>
</dbReference>
<dbReference type="NCBIfam" id="TIGR04183">
    <property type="entry name" value="Por_Secre_tail"/>
    <property type="match status" value="1"/>
</dbReference>
<evidence type="ECO:0000313" key="3">
    <source>
        <dbReference type="Proteomes" id="UP000192610"/>
    </source>
</evidence>
<dbReference type="EMBL" id="LVXG01000003">
    <property type="protein sequence ID" value="OQP54580.1"/>
    <property type="molecule type" value="Genomic_DNA"/>
</dbReference>
<name>A0A1V9F834_9BACT</name>
<organism evidence="2 3">
    <name type="scientific">Niastella yeongjuensis</name>
    <dbReference type="NCBI Taxonomy" id="354355"/>
    <lineage>
        <taxon>Bacteria</taxon>
        <taxon>Pseudomonadati</taxon>
        <taxon>Bacteroidota</taxon>
        <taxon>Chitinophagia</taxon>
        <taxon>Chitinophagales</taxon>
        <taxon>Chitinophagaceae</taxon>
        <taxon>Niastella</taxon>
    </lineage>
</organism>
<dbReference type="Proteomes" id="UP000192610">
    <property type="component" value="Unassembled WGS sequence"/>
</dbReference>
<dbReference type="InterPro" id="IPR026444">
    <property type="entry name" value="Secre_tail"/>
</dbReference>